<protein>
    <submittedName>
        <fullName evidence="1">Serine/threonine-protein phosphatase 6 regulatory subunit 2</fullName>
    </submittedName>
</protein>
<comment type="caution">
    <text evidence="1">The sequence shown here is derived from an EMBL/GenBank/DDBJ whole genome shotgun (WGS) entry which is preliminary data.</text>
</comment>
<evidence type="ECO:0000313" key="2">
    <source>
        <dbReference type="Proteomes" id="UP001470230"/>
    </source>
</evidence>
<organism evidence="1 2">
    <name type="scientific">Tritrichomonas musculus</name>
    <dbReference type="NCBI Taxonomy" id="1915356"/>
    <lineage>
        <taxon>Eukaryota</taxon>
        <taxon>Metamonada</taxon>
        <taxon>Parabasalia</taxon>
        <taxon>Tritrichomonadida</taxon>
        <taxon>Tritrichomonadidae</taxon>
        <taxon>Tritrichomonas</taxon>
    </lineage>
</organism>
<dbReference type="EMBL" id="JAPFFF010000027">
    <property type="protein sequence ID" value="KAK8848328.1"/>
    <property type="molecule type" value="Genomic_DNA"/>
</dbReference>
<name>A0ABR2HK26_9EUKA</name>
<sequence length="444" mass="51087">MVENDINTLLSNPKVRLIDILLSPALLSEIRSENPKLLYYLQDNTIIIELAEWAFSTKYADNTRFIEVSDKSVSVILSSISFTEIFIENESFAKILHNFLISDDSKDSRLCGHFLRVIGFHIKLDIPLLFISYLDIQELLFNRIDMYSISELIALIISTNPDNFINSEKMIRDLSYSADVNNDKNSVYLLITILKIVIANPNLSYLFKDDKVLNHLLNAAIKTESALIQSDLFTCLSYLQYQPSKLSDQITIENLTITEKNISDLTTSAIDVLQIPVFNLIPLFFAANATERLHSKILSKIESMNLREFIKVANIPNFITNIINAFGTDRWCPHCAQITMYFYSIQDCCKPLKSKKWRTFVFYKFRPLIKLLDHEYGGHLPSQCGDCEEDFSDGSCDSSEDNENRFFEEEEDFYDCDSFAYEEEGTLVENLDDWDDNGEYDIGL</sequence>
<proteinExistence type="predicted"/>
<reference evidence="1 2" key="1">
    <citation type="submission" date="2024-04" db="EMBL/GenBank/DDBJ databases">
        <title>Tritrichomonas musculus Genome.</title>
        <authorList>
            <person name="Alves-Ferreira E."/>
            <person name="Grigg M."/>
            <person name="Lorenzi H."/>
            <person name="Galac M."/>
        </authorList>
    </citation>
    <scope>NUCLEOTIDE SEQUENCE [LARGE SCALE GENOMIC DNA]</scope>
    <source>
        <strain evidence="1 2">EAF2021</strain>
    </source>
</reference>
<keyword evidence="2" id="KW-1185">Reference proteome</keyword>
<evidence type="ECO:0000313" key="1">
    <source>
        <dbReference type="EMBL" id="KAK8848328.1"/>
    </source>
</evidence>
<accession>A0ABR2HK26</accession>
<gene>
    <name evidence="1" type="ORF">M9Y10_019391</name>
</gene>
<dbReference type="Proteomes" id="UP001470230">
    <property type="component" value="Unassembled WGS sequence"/>
</dbReference>